<sequence>MPQLIITDKTQKQIENGRYLLKEENFVSENKAKQIPDGTVVDLYNQKHVFVGKTLISRQNKGLGWVFTTQQPDDFDAEWIDSRLQQAIEKRQYLFDQADTTAFRLINGEGDGLAGVTIDWYDHFVQLNWYSRGIYAFREIILEQLLEQLPTIKGVYETKRFKVTDQEKTIELTYGQAAPQPLLIKENGVNFAVYLGSDWMTGIFLDQREVRQYVKTQSQSLTVLNLFSYTGAFSVAAAVGGAKQTVSVDVAKRSAEKTKEQFQLNGIEAKQPEHEIRMMDVFEYIQYAKRHHIQFDLVVCDPPSFARTKNNQFKVEKDYASLAKDLFTLTKPGGLCLLSTNHSGYFKQTFQNDIKAAITDAKMDVQLIQQFNLPDDFPTTADLESQYLKVSVYYRNN</sequence>
<keyword evidence="7" id="KW-1185">Reference proteome</keyword>
<evidence type="ECO:0000259" key="5">
    <source>
        <dbReference type="Pfam" id="PF17785"/>
    </source>
</evidence>
<name>A0ABY5P4Z3_9LACT</name>
<proteinExistence type="predicted"/>
<dbReference type="PANTHER" id="PTHR43042:SF3">
    <property type="entry name" value="RIBOSOMAL RNA LARGE SUBUNIT METHYLTRANSFERASE YWBD-RELATED"/>
    <property type="match status" value="1"/>
</dbReference>
<dbReference type="GO" id="GO:0032259">
    <property type="term" value="P:methylation"/>
    <property type="evidence" value="ECO:0007669"/>
    <property type="project" value="UniProtKB-KW"/>
</dbReference>
<feature type="domain" description="RlmI-like PUA" evidence="5">
    <location>
        <begin position="4"/>
        <end position="68"/>
    </location>
</feature>
<evidence type="ECO:0000256" key="3">
    <source>
        <dbReference type="ARBA" id="ARBA00022691"/>
    </source>
</evidence>
<feature type="domain" description="S-adenosylmethionine-dependent methyltransferase" evidence="4">
    <location>
        <begin position="184"/>
        <end position="345"/>
    </location>
</feature>
<keyword evidence="3" id="KW-0949">S-adenosyl-L-methionine</keyword>
<accession>A0ABY5P4Z3</accession>
<protein>
    <submittedName>
        <fullName evidence="6">Class I SAM-dependent rRNA methyltransferase</fullName>
    </submittedName>
</protein>
<dbReference type="Proteomes" id="UP001315967">
    <property type="component" value="Chromosome"/>
</dbReference>
<dbReference type="InterPro" id="IPR019614">
    <property type="entry name" value="SAM-dep_methyl-trfase"/>
</dbReference>
<evidence type="ECO:0000313" key="6">
    <source>
        <dbReference type="EMBL" id="UUX33817.1"/>
    </source>
</evidence>
<organism evidence="6 7">
    <name type="scientific">Fundicoccus culcitae</name>
    <dbReference type="NCBI Taxonomy" id="2969821"/>
    <lineage>
        <taxon>Bacteria</taxon>
        <taxon>Bacillati</taxon>
        <taxon>Bacillota</taxon>
        <taxon>Bacilli</taxon>
        <taxon>Lactobacillales</taxon>
        <taxon>Aerococcaceae</taxon>
        <taxon>Fundicoccus</taxon>
    </lineage>
</organism>
<gene>
    <name evidence="6" type="ORF">NRE15_13145</name>
</gene>
<reference evidence="6 7" key="1">
    <citation type="submission" date="2022-08" db="EMBL/GenBank/DDBJ databases">
        <title>Aerococcaceae sp. nov isolated from spoiled eye mask.</title>
        <authorList>
            <person name="Zhou G."/>
            <person name="Xie X.-B."/>
            <person name="Shi Q.-S."/>
            <person name="Wang Y.-S."/>
            <person name="Wen X."/>
            <person name="Peng H."/>
            <person name="Yang X.-J."/>
            <person name="Tao H.-B."/>
            <person name="Huang X.-M."/>
        </authorList>
    </citation>
    <scope>NUCLEOTIDE SEQUENCE [LARGE SCALE GENOMIC DNA]</scope>
    <source>
        <strain evidence="7">DM20194951</strain>
    </source>
</reference>
<dbReference type="InterPro" id="IPR015947">
    <property type="entry name" value="PUA-like_sf"/>
</dbReference>
<evidence type="ECO:0000313" key="7">
    <source>
        <dbReference type="Proteomes" id="UP001315967"/>
    </source>
</evidence>
<dbReference type="PANTHER" id="PTHR43042">
    <property type="entry name" value="SAM-DEPENDENT METHYLTRANSFERASE"/>
    <property type="match status" value="1"/>
</dbReference>
<keyword evidence="2" id="KW-0808">Transferase</keyword>
<dbReference type="RefSeq" id="WP_313793319.1">
    <property type="nucleotide sequence ID" value="NZ_CP102453.1"/>
</dbReference>
<dbReference type="CDD" id="cd11572">
    <property type="entry name" value="RlmI_M_like"/>
    <property type="match status" value="1"/>
</dbReference>
<evidence type="ECO:0000259" key="4">
    <source>
        <dbReference type="Pfam" id="PF10672"/>
    </source>
</evidence>
<dbReference type="Gene3D" id="3.40.50.150">
    <property type="entry name" value="Vaccinia Virus protein VP39"/>
    <property type="match status" value="1"/>
</dbReference>
<dbReference type="Gene3D" id="2.30.130.10">
    <property type="entry name" value="PUA domain"/>
    <property type="match status" value="1"/>
</dbReference>
<dbReference type="EMBL" id="CP102453">
    <property type="protein sequence ID" value="UUX33817.1"/>
    <property type="molecule type" value="Genomic_DNA"/>
</dbReference>
<dbReference type="InterPro" id="IPR036974">
    <property type="entry name" value="PUA_sf"/>
</dbReference>
<dbReference type="InterPro" id="IPR029063">
    <property type="entry name" value="SAM-dependent_MTases_sf"/>
</dbReference>
<dbReference type="SUPFAM" id="SSF88697">
    <property type="entry name" value="PUA domain-like"/>
    <property type="match status" value="1"/>
</dbReference>
<keyword evidence="1 6" id="KW-0489">Methyltransferase</keyword>
<dbReference type="Pfam" id="PF17785">
    <property type="entry name" value="PUA_3"/>
    <property type="match status" value="1"/>
</dbReference>
<dbReference type="InterPro" id="IPR041532">
    <property type="entry name" value="RlmI-like_PUA"/>
</dbReference>
<dbReference type="Pfam" id="PF10672">
    <property type="entry name" value="Methyltrans_SAM"/>
    <property type="match status" value="1"/>
</dbReference>
<dbReference type="CDD" id="cd02440">
    <property type="entry name" value="AdoMet_MTases"/>
    <property type="match status" value="1"/>
</dbReference>
<evidence type="ECO:0000256" key="1">
    <source>
        <dbReference type="ARBA" id="ARBA00022603"/>
    </source>
</evidence>
<evidence type="ECO:0000256" key="2">
    <source>
        <dbReference type="ARBA" id="ARBA00022679"/>
    </source>
</evidence>
<dbReference type="GO" id="GO:0008168">
    <property type="term" value="F:methyltransferase activity"/>
    <property type="evidence" value="ECO:0007669"/>
    <property type="project" value="UniProtKB-KW"/>
</dbReference>
<dbReference type="Gene3D" id="3.30.750.80">
    <property type="entry name" value="RNA methyltransferase domain (HRMD) like"/>
    <property type="match status" value="1"/>
</dbReference>
<dbReference type="SUPFAM" id="SSF53335">
    <property type="entry name" value="S-adenosyl-L-methionine-dependent methyltransferases"/>
    <property type="match status" value="1"/>
</dbReference>